<evidence type="ECO:0000313" key="6">
    <source>
        <dbReference type="Proteomes" id="UP000027265"/>
    </source>
</evidence>
<reference evidence="6" key="1">
    <citation type="journal article" date="2014" name="Proc. Natl. Acad. Sci. U.S.A.">
        <title>Extensive sampling of basidiomycete genomes demonstrates inadequacy of the white-rot/brown-rot paradigm for wood decay fungi.</title>
        <authorList>
            <person name="Riley R."/>
            <person name="Salamov A.A."/>
            <person name="Brown D.W."/>
            <person name="Nagy L.G."/>
            <person name="Floudas D."/>
            <person name="Held B.W."/>
            <person name="Levasseur A."/>
            <person name="Lombard V."/>
            <person name="Morin E."/>
            <person name="Otillar R."/>
            <person name="Lindquist E.A."/>
            <person name="Sun H."/>
            <person name="LaButti K.M."/>
            <person name="Schmutz J."/>
            <person name="Jabbour D."/>
            <person name="Luo H."/>
            <person name="Baker S.E."/>
            <person name="Pisabarro A.G."/>
            <person name="Walton J.D."/>
            <person name="Blanchette R.A."/>
            <person name="Henrissat B."/>
            <person name="Martin F."/>
            <person name="Cullen D."/>
            <person name="Hibbett D.S."/>
            <person name="Grigoriev I.V."/>
        </authorList>
    </citation>
    <scope>NUCLEOTIDE SEQUENCE [LARGE SCALE GENOMIC DNA]</scope>
    <source>
        <strain evidence="6">MUCL 33604</strain>
    </source>
</reference>
<dbReference type="SUPFAM" id="SSF57701">
    <property type="entry name" value="Zn2/Cys6 DNA-binding domain"/>
    <property type="match status" value="1"/>
</dbReference>
<feature type="compositionally biased region" description="Basic and acidic residues" evidence="3">
    <location>
        <begin position="199"/>
        <end position="216"/>
    </location>
</feature>
<dbReference type="AlphaFoldDB" id="A0A067Q9I0"/>
<dbReference type="PANTHER" id="PTHR31001:SF81">
    <property type="entry name" value="ZN(II)2CYS6 TRANSCRIPTION FACTOR"/>
    <property type="match status" value="1"/>
</dbReference>
<dbReference type="InterPro" id="IPR050613">
    <property type="entry name" value="Sec_Metabolite_Reg"/>
</dbReference>
<dbReference type="PROSITE" id="PS50048">
    <property type="entry name" value="ZN2_CY6_FUNGAL_2"/>
    <property type="match status" value="1"/>
</dbReference>
<dbReference type="Gene3D" id="4.10.240.10">
    <property type="entry name" value="Zn(2)-C6 fungal-type DNA-binding domain"/>
    <property type="match status" value="1"/>
</dbReference>
<evidence type="ECO:0000256" key="2">
    <source>
        <dbReference type="ARBA" id="ARBA00023242"/>
    </source>
</evidence>
<dbReference type="PANTHER" id="PTHR31001">
    <property type="entry name" value="UNCHARACTERIZED TRANSCRIPTIONAL REGULATORY PROTEIN"/>
    <property type="match status" value="1"/>
</dbReference>
<evidence type="ECO:0000259" key="4">
    <source>
        <dbReference type="PROSITE" id="PS50048"/>
    </source>
</evidence>
<dbReference type="Pfam" id="PF00172">
    <property type="entry name" value="Zn_clus"/>
    <property type="match status" value="1"/>
</dbReference>
<dbReference type="GO" id="GO:0005634">
    <property type="term" value="C:nucleus"/>
    <property type="evidence" value="ECO:0007669"/>
    <property type="project" value="UniProtKB-SubCell"/>
</dbReference>
<feature type="region of interest" description="Disordered" evidence="3">
    <location>
        <begin position="354"/>
        <end position="375"/>
    </location>
</feature>
<feature type="region of interest" description="Disordered" evidence="3">
    <location>
        <begin position="105"/>
        <end position="220"/>
    </location>
</feature>
<keyword evidence="2" id="KW-0539">Nucleus</keyword>
<dbReference type="PROSITE" id="PS00463">
    <property type="entry name" value="ZN2_CY6_FUNGAL_1"/>
    <property type="match status" value="1"/>
</dbReference>
<evidence type="ECO:0000256" key="1">
    <source>
        <dbReference type="ARBA" id="ARBA00004123"/>
    </source>
</evidence>
<comment type="subcellular location">
    <subcellularLocation>
        <location evidence="1">Nucleus</location>
    </subcellularLocation>
</comment>
<accession>A0A067Q9I0</accession>
<organism evidence="5 6">
    <name type="scientific">Jaapia argillacea MUCL 33604</name>
    <dbReference type="NCBI Taxonomy" id="933084"/>
    <lineage>
        <taxon>Eukaryota</taxon>
        <taxon>Fungi</taxon>
        <taxon>Dikarya</taxon>
        <taxon>Basidiomycota</taxon>
        <taxon>Agaricomycotina</taxon>
        <taxon>Agaricomycetes</taxon>
        <taxon>Agaricomycetidae</taxon>
        <taxon>Jaapiales</taxon>
        <taxon>Jaapiaceae</taxon>
        <taxon>Jaapia</taxon>
    </lineage>
</organism>
<proteinExistence type="predicted"/>
<dbReference type="HOGENOM" id="CLU_710018_0_0_1"/>
<name>A0A067Q9I0_9AGAM</name>
<dbReference type="Proteomes" id="UP000027265">
    <property type="component" value="Unassembled WGS sequence"/>
</dbReference>
<feature type="domain" description="Zn(2)-C6 fungal-type" evidence="4">
    <location>
        <begin position="38"/>
        <end position="69"/>
    </location>
</feature>
<evidence type="ECO:0000256" key="3">
    <source>
        <dbReference type="SAM" id="MobiDB-lite"/>
    </source>
</evidence>
<feature type="compositionally biased region" description="Basic and acidic residues" evidence="3">
    <location>
        <begin position="114"/>
        <end position="125"/>
    </location>
</feature>
<dbReference type="EMBL" id="KL197711">
    <property type="protein sequence ID" value="KDQ62815.1"/>
    <property type="molecule type" value="Genomic_DNA"/>
</dbReference>
<sequence>MMSDSCPSPSQFKGEVMDFEFALDIDHRKKRRNRATQSCLNCHTSKRKCDRKRPCQRCIQLGLTGLCVYEIDDPAARDDPTIDETTHLRNRIAELESLVRELRGKPHPRWADPNFRDGDPSDKWHSRSNKRGQHAKVRTPNERDDPLAAISTMVPVKTEPIDLTPEVPPASLFQISPTPSPPSSYRQFPSPTSSGPYSHDSRHSYRRAEHRGEMDYRSSSGSLYHLPGCDSDRVPTSLTASHQPSLMQPFCGCLTNPAAAHSLISFSQQLKRTVDYVGQFPEHTSSEAQCVIYQRMRELNDLLSGNHLGNAPAPTYGSLPTPTDSNVMSQLPTSVGSLMQEWHSMSAGGYSSPPSYSYMPSSERGYDKGSYNHVT</sequence>
<feature type="compositionally biased region" description="Polar residues" evidence="3">
    <location>
        <begin position="173"/>
        <end position="196"/>
    </location>
</feature>
<dbReference type="SMART" id="SM00066">
    <property type="entry name" value="GAL4"/>
    <property type="match status" value="1"/>
</dbReference>
<dbReference type="GO" id="GO:0008270">
    <property type="term" value="F:zinc ion binding"/>
    <property type="evidence" value="ECO:0007669"/>
    <property type="project" value="InterPro"/>
</dbReference>
<feature type="compositionally biased region" description="Basic residues" evidence="3">
    <location>
        <begin position="126"/>
        <end position="137"/>
    </location>
</feature>
<protein>
    <recommendedName>
        <fullName evidence="4">Zn(2)-C6 fungal-type domain-containing protein</fullName>
    </recommendedName>
</protein>
<dbReference type="InParanoid" id="A0A067Q9I0"/>
<dbReference type="STRING" id="933084.A0A067Q9I0"/>
<evidence type="ECO:0000313" key="5">
    <source>
        <dbReference type="EMBL" id="KDQ62815.1"/>
    </source>
</evidence>
<dbReference type="InterPro" id="IPR001138">
    <property type="entry name" value="Zn2Cys6_DnaBD"/>
</dbReference>
<gene>
    <name evidence="5" type="ORF">JAAARDRAFT_66445</name>
</gene>
<keyword evidence="6" id="KW-1185">Reference proteome</keyword>
<dbReference type="InterPro" id="IPR036864">
    <property type="entry name" value="Zn2-C6_fun-type_DNA-bd_sf"/>
</dbReference>
<dbReference type="GO" id="GO:0000981">
    <property type="term" value="F:DNA-binding transcription factor activity, RNA polymerase II-specific"/>
    <property type="evidence" value="ECO:0007669"/>
    <property type="project" value="InterPro"/>
</dbReference>
<dbReference type="OrthoDB" id="2269373at2759"/>
<dbReference type="CDD" id="cd00067">
    <property type="entry name" value="GAL4"/>
    <property type="match status" value="1"/>
</dbReference>